<dbReference type="InterPro" id="IPR020843">
    <property type="entry name" value="ER"/>
</dbReference>
<dbReference type="InterPro" id="IPR011032">
    <property type="entry name" value="GroES-like_sf"/>
</dbReference>
<proteinExistence type="predicted"/>
<dbReference type="Proteomes" id="UP000638981">
    <property type="component" value="Unassembled WGS sequence"/>
</dbReference>
<evidence type="ECO:0000259" key="3">
    <source>
        <dbReference type="SMART" id="SM00829"/>
    </source>
</evidence>
<dbReference type="PANTHER" id="PTHR48106">
    <property type="entry name" value="QUINONE OXIDOREDUCTASE PIG3-RELATED"/>
    <property type="match status" value="1"/>
</dbReference>
<dbReference type="GO" id="GO:0070402">
    <property type="term" value="F:NADPH binding"/>
    <property type="evidence" value="ECO:0007669"/>
    <property type="project" value="TreeGrafter"/>
</dbReference>
<evidence type="ECO:0000313" key="5">
    <source>
        <dbReference type="Proteomes" id="UP000638981"/>
    </source>
</evidence>
<gene>
    <name evidence="4" type="ORF">GCM10007315_23060</name>
</gene>
<dbReference type="GO" id="GO:0016651">
    <property type="term" value="F:oxidoreductase activity, acting on NAD(P)H"/>
    <property type="evidence" value="ECO:0007669"/>
    <property type="project" value="TreeGrafter"/>
</dbReference>
<dbReference type="Pfam" id="PF13602">
    <property type="entry name" value="ADH_zinc_N_2"/>
    <property type="match status" value="1"/>
</dbReference>
<keyword evidence="1" id="KW-0521">NADP</keyword>
<feature type="domain" description="Enoyl reductase (ER)" evidence="3">
    <location>
        <begin position="10"/>
        <end position="316"/>
    </location>
</feature>
<dbReference type="InterPro" id="IPR013154">
    <property type="entry name" value="ADH-like_N"/>
</dbReference>
<dbReference type="Gene3D" id="3.90.180.10">
    <property type="entry name" value="Medium-chain alcohol dehydrogenases, catalytic domain"/>
    <property type="match status" value="1"/>
</dbReference>
<sequence>MKAAVTRAYGPPSVIELVDVPEPELLADDLLVRVTASPVTAGDSRMRALNVPRGFGLILRLILGWRRPRRAVMGMEFAGVVEAAGPGFAVGQRVFGITGLKGGCHAEKLAIAASGRVRAIPEGLSDAEAAGFFFGGLTALDFLTRQAGLEAGQRLLINGATGAVGSAAVQIGRHLGAEVTALCGPANVALALELGAHHAQGYDAPLPAGPFDVTMDCAGTLPYARAMPHLAAGGQLLVVVVASLAQQLGHSLRPRRNGHRLHVQTAVDSGPAMDRLIKLYRAGGYRPLVGAEFAFAEIRAAHALADTRHKRGAVVVKM</sequence>
<dbReference type="Pfam" id="PF08240">
    <property type="entry name" value="ADH_N"/>
    <property type="match status" value="1"/>
</dbReference>
<reference evidence="4" key="1">
    <citation type="journal article" date="2014" name="Int. J. Syst. Evol. Microbiol.">
        <title>Complete genome sequence of Corynebacterium casei LMG S-19264T (=DSM 44701T), isolated from a smear-ripened cheese.</title>
        <authorList>
            <consortium name="US DOE Joint Genome Institute (JGI-PGF)"/>
            <person name="Walter F."/>
            <person name="Albersmeier A."/>
            <person name="Kalinowski J."/>
            <person name="Ruckert C."/>
        </authorList>
    </citation>
    <scope>NUCLEOTIDE SEQUENCE</scope>
    <source>
        <strain evidence="4">KCTC 23310</strain>
    </source>
</reference>
<keyword evidence="2" id="KW-0560">Oxidoreductase</keyword>
<dbReference type="Gene3D" id="3.40.50.720">
    <property type="entry name" value="NAD(P)-binding Rossmann-like Domain"/>
    <property type="match status" value="1"/>
</dbReference>
<dbReference type="AlphaFoldDB" id="A0A918TSZ9"/>
<organism evidence="4 5">
    <name type="scientific">Neogemmobacter tilapiae</name>
    <dbReference type="NCBI Taxonomy" id="875041"/>
    <lineage>
        <taxon>Bacteria</taxon>
        <taxon>Pseudomonadati</taxon>
        <taxon>Pseudomonadota</taxon>
        <taxon>Alphaproteobacteria</taxon>
        <taxon>Rhodobacterales</taxon>
        <taxon>Paracoccaceae</taxon>
        <taxon>Neogemmobacter</taxon>
    </lineage>
</organism>
<dbReference type="SMART" id="SM00829">
    <property type="entry name" value="PKS_ER"/>
    <property type="match status" value="1"/>
</dbReference>
<accession>A0A918TSZ9</accession>
<dbReference type="EMBL" id="BMYJ01000006">
    <property type="protein sequence ID" value="GHC58728.1"/>
    <property type="molecule type" value="Genomic_DNA"/>
</dbReference>
<dbReference type="PANTHER" id="PTHR48106:SF18">
    <property type="entry name" value="QUINONE OXIDOREDUCTASE PIG3"/>
    <property type="match status" value="1"/>
</dbReference>
<dbReference type="SUPFAM" id="SSF50129">
    <property type="entry name" value="GroES-like"/>
    <property type="match status" value="1"/>
</dbReference>
<comment type="caution">
    <text evidence="4">The sequence shown here is derived from an EMBL/GenBank/DDBJ whole genome shotgun (WGS) entry which is preliminary data.</text>
</comment>
<dbReference type="SUPFAM" id="SSF51735">
    <property type="entry name" value="NAD(P)-binding Rossmann-fold domains"/>
    <property type="match status" value="1"/>
</dbReference>
<evidence type="ECO:0000313" key="4">
    <source>
        <dbReference type="EMBL" id="GHC58728.1"/>
    </source>
</evidence>
<name>A0A918TSZ9_9RHOB</name>
<dbReference type="RefSeq" id="WP_189411815.1">
    <property type="nucleotide sequence ID" value="NZ_BMYJ01000006.1"/>
</dbReference>
<protein>
    <submittedName>
        <fullName evidence="4">Alcohol dehydrogenase</fullName>
    </submittedName>
</protein>
<dbReference type="CDD" id="cd08267">
    <property type="entry name" value="MDR1"/>
    <property type="match status" value="1"/>
</dbReference>
<dbReference type="InterPro" id="IPR036291">
    <property type="entry name" value="NAD(P)-bd_dom_sf"/>
</dbReference>
<keyword evidence="5" id="KW-1185">Reference proteome</keyword>
<evidence type="ECO:0000256" key="2">
    <source>
        <dbReference type="ARBA" id="ARBA00023002"/>
    </source>
</evidence>
<evidence type="ECO:0000256" key="1">
    <source>
        <dbReference type="ARBA" id="ARBA00022857"/>
    </source>
</evidence>
<reference evidence="4" key="2">
    <citation type="submission" date="2020-09" db="EMBL/GenBank/DDBJ databases">
        <authorList>
            <person name="Sun Q."/>
            <person name="Kim S."/>
        </authorList>
    </citation>
    <scope>NUCLEOTIDE SEQUENCE</scope>
    <source>
        <strain evidence="4">KCTC 23310</strain>
    </source>
</reference>